<name>A0ABU1AZD4_9BACT</name>
<dbReference type="SUPFAM" id="SSF52540">
    <property type="entry name" value="P-loop containing nucleoside triphosphate hydrolases"/>
    <property type="match status" value="1"/>
</dbReference>
<protein>
    <submittedName>
        <fullName evidence="2">ATP-binding protein</fullName>
    </submittedName>
</protein>
<evidence type="ECO:0000259" key="1">
    <source>
        <dbReference type="Pfam" id="PF13521"/>
    </source>
</evidence>
<proteinExistence type="predicted"/>
<keyword evidence="3" id="KW-1185">Reference proteome</keyword>
<keyword evidence="2" id="KW-0067">ATP-binding</keyword>
<dbReference type="EMBL" id="JARXHW010000032">
    <property type="protein sequence ID" value="MDQ8208505.1"/>
    <property type="molecule type" value="Genomic_DNA"/>
</dbReference>
<dbReference type="InterPro" id="IPR027417">
    <property type="entry name" value="P-loop_NTPase"/>
</dbReference>
<dbReference type="Proteomes" id="UP001225316">
    <property type="component" value="Unassembled WGS sequence"/>
</dbReference>
<reference evidence="2 3" key="1">
    <citation type="submission" date="2023-04" db="EMBL/GenBank/DDBJ databases">
        <title>A novel bacteria isolated from coastal sediment.</title>
        <authorList>
            <person name="Liu X.-J."/>
            <person name="Du Z.-J."/>
        </authorList>
    </citation>
    <scope>NUCLEOTIDE SEQUENCE [LARGE SCALE GENOMIC DNA]</scope>
    <source>
        <strain evidence="2 3">SDUM461003</strain>
    </source>
</reference>
<accession>A0ABU1AZD4</accession>
<dbReference type="Gene3D" id="3.40.50.300">
    <property type="entry name" value="P-loop containing nucleotide triphosphate hydrolases"/>
    <property type="match status" value="1"/>
</dbReference>
<dbReference type="PANTHER" id="PTHR37512:SF1">
    <property type="entry name" value="NADR_TTD14 AAA DOMAIN-CONTAINING PROTEIN"/>
    <property type="match status" value="1"/>
</dbReference>
<feature type="domain" description="NadR/Ttd14 AAA" evidence="1">
    <location>
        <begin position="3"/>
        <end position="159"/>
    </location>
</feature>
<dbReference type="PANTHER" id="PTHR37512">
    <property type="entry name" value="TRIFUNCTIONAL NAD BIOSYNTHESIS/REGULATOR PROTEIN NADR"/>
    <property type="match status" value="1"/>
</dbReference>
<comment type="caution">
    <text evidence="2">The sequence shown here is derived from an EMBL/GenBank/DDBJ whole genome shotgun (WGS) entry which is preliminary data.</text>
</comment>
<dbReference type="InterPro" id="IPR052735">
    <property type="entry name" value="NAD_biosynth-regulator"/>
</dbReference>
<gene>
    <name evidence="2" type="ORF">QEH52_13355</name>
</gene>
<evidence type="ECO:0000313" key="3">
    <source>
        <dbReference type="Proteomes" id="UP001225316"/>
    </source>
</evidence>
<sequence>MKRIVLTGAECTGKSTLTQALSGYYGEPWTSEFVREYVDQIQRELTRDDLDSIAKGQIATEEAGLDQAKRLILHDTNLLSSIIYANHYFGEITDWVNERFLQRDYTLYLLCTPHDIEWQDDPGQRDSPAARDELQAKFKETLEQLQLPYVELSGDPAARFGEAIRAIDAVL</sequence>
<evidence type="ECO:0000313" key="2">
    <source>
        <dbReference type="EMBL" id="MDQ8208505.1"/>
    </source>
</evidence>
<dbReference type="Pfam" id="PF13521">
    <property type="entry name" value="AAA_28"/>
    <property type="match status" value="1"/>
</dbReference>
<dbReference type="GO" id="GO:0005524">
    <property type="term" value="F:ATP binding"/>
    <property type="evidence" value="ECO:0007669"/>
    <property type="project" value="UniProtKB-KW"/>
</dbReference>
<keyword evidence="2" id="KW-0547">Nucleotide-binding</keyword>
<dbReference type="RefSeq" id="WP_308951111.1">
    <property type="nucleotide sequence ID" value="NZ_JARXHW010000032.1"/>
</dbReference>
<dbReference type="InterPro" id="IPR038727">
    <property type="entry name" value="NadR/Ttd14_AAA_dom"/>
</dbReference>
<organism evidence="2 3">
    <name type="scientific">Thalassobacterium maritimum</name>
    <dbReference type="NCBI Taxonomy" id="3041265"/>
    <lineage>
        <taxon>Bacteria</taxon>
        <taxon>Pseudomonadati</taxon>
        <taxon>Verrucomicrobiota</taxon>
        <taxon>Opitutia</taxon>
        <taxon>Puniceicoccales</taxon>
        <taxon>Coraliomargaritaceae</taxon>
        <taxon>Thalassobacterium</taxon>
    </lineage>
</organism>